<accession>A0AAV3Q373</accession>
<dbReference type="Gene3D" id="3.20.20.80">
    <property type="entry name" value="Glycosidases"/>
    <property type="match status" value="2"/>
</dbReference>
<gene>
    <name evidence="11" type="ORF">LIER_14119</name>
</gene>
<comment type="similarity">
    <text evidence="3">Belongs to the glycosyl hydrolase 13 family.</text>
</comment>
<evidence type="ECO:0000256" key="1">
    <source>
        <dbReference type="ARBA" id="ARBA00000548"/>
    </source>
</evidence>
<dbReference type="InterPro" id="IPR012850">
    <property type="entry name" value="A-amylase_bs_C"/>
</dbReference>
<dbReference type="EMBL" id="BAABME010002924">
    <property type="protein sequence ID" value="GAA0156687.1"/>
    <property type="molecule type" value="Genomic_DNA"/>
</dbReference>
<dbReference type="InterPro" id="IPR006047">
    <property type="entry name" value="GH13_cat_dom"/>
</dbReference>
<evidence type="ECO:0000256" key="5">
    <source>
        <dbReference type="ARBA" id="ARBA00022801"/>
    </source>
</evidence>
<proteinExistence type="inferred from homology"/>
<dbReference type="InterPro" id="IPR017853">
    <property type="entry name" value="GH"/>
</dbReference>
<feature type="domain" description="Glycosyl hydrolase family 13 catalytic" evidence="9">
    <location>
        <begin position="33"/>
        <end position="340"/>
    </location>
</feature>
<evidence type="ECO:0000313" key="12">
    <source>
        <dbReference type="Proteomes" id="UP001454036"/>
    </source>
</evidence>
<protein>
    <recommendedName>
        <fullName evidence="4">alpha-amylase</fullName>
        <ecNumber evidence="4">3.2.1.1</ecNumber>
    </recommendedName>
    <alternativeName>
        <fullName evidence="8">1,4-alpha-D-glucan glucanohydrolase</fullName>
    </alternativeName>
</protein>
<evidence type="ECO:0000256" key="8">
    <source>
        <dbReference type="ARBA" id="ARBA00030238"/>
    </source>
</evidence>
<dbReference type="Gene3D" id="2.60.40.1180">
    <property type="entry name" value="Golgi alpha-mannosidase II"/>
    <property type="match status" value="1"/>
</dbReference>
<dbReference type="SUPFAM" id="SSF51445">
    <property type="entry name" value="(Trans)glycosidases"/>
    <property type="match status" value="1"/>
</dbReference>
<name>A0AAV3Q373_LITER</name>
<dbReference type="PANTHER" id="PTHR43447">
    <property type="entry name" value="ALPHA-AMYLASE"/>
    <property type="match status" value="1"/>
</dbReference>
<comment type="caution">
    <text evidence="11">The sequence shown here is derived from an EMBL/GenBank/DDBJ whole genome shotgun (WGS) entry which is preliminary data.</text>
</comment>
<evidence type="ECO:0000259" key="10">
    <source>
        <dbReference type="SMART" id="SM00810"/>
    </source>
</evidence>
<evidence type="ECO:0000256" key="4">
    <source>
        <dbReference type="ARBA" id="ARBA00012595"/>
    </source>
</evidence>
<dbReference type="Proteomes" id="UP001454036">
    <property type="component" value="Unassembled WGS sequence"/>
</dbReference>
<evidence type="ECO:0000256" key="6">
    <source>
        <dbReference type="ARBA" id="ARBA00023277"/>
    </source>
</evidence>
<reference evidence="11 12" key="1">
    <citation type="submission" date="2024-01" db="EMBL/GenBank/DDBJ databases">
        <title>The complete chloroplast genome sequence of Lithospermum erythrorhizon: insights into the phylogenetic relationship among Boraginaceae species and the maternal lineages of purple gromwells.</title>
        <authorList>
            <person name="Okada T."/>
            <person name="Watanabe K."/>
        </authorList>
    </citation>
    <scope>NUCLEOTIDE SEQUENCE [LARGE SCALE GENOMIC DNA]</scope>
</reference>
<dbReference type="AlphaFoldDB" id="A0AAV3Q373"/>
<evidence type="ECO:0000313" key="11">
    <source>
        <dbReference type="EMBL" id="GAA0156687.1"/>
    </source>
</evidence>
<feature type="domain" description="Alpha-amylase C-terminal beta-sheet" evidence="10">
    <location>
        <begin position="313"/>
        <end position="373"/>
    </location>
</feature>
<dbReference type="SMART" id="SM00642">
    <property type="entry name" value="Aamy"/>
    <property type="match status" value="1"/>
</dbReference>
<dbReference type="SMART" id="SM00810">
    <property type="entry name" value="Alpha-amyl_C2"/>
    <property type="match status" value="1"/>
</dbReference>
<dbReference type="Pfam" id="PF07821">
    <property type="entry name" value="Alpha-amyl_C2"/>
    <property type="match status" value="1"/>
</dbReference>
<dbReference type="InterPro" id="IPR013780">
    <property type="entry name" value="Glyco_hydro_b"/>
</dbReference>
<evidence type="ECO:0000256" key="7">
    <source>
        <dbReference type="ARBA" id="ARBA00023295"/>
    </source>
</evidence>
<evidence type="ECO:0000256" key="3">
    <source>
        <dbReference type="ARBA" id="ARBA00008061"/>
    </source>
</evidence>
<dbReference type="GO" id="GO:0005975">
    <property type="term" value="P:carbohydrate metabolic process"/>
    <property type="evidence" value="ECO:0007669"/>
    <property type="project" value="InterPro"/>
</dbReference>
<keyword evidence="5" id="KW-0378">Hydrolase</keyword>
<dbReference type="SUPFAM" id="SSF51011">
    <property type="entry name" value="Glycosyl hydrolase domain"/>
    <property type="match status" value="1"/>
</dbReference>
<comment type="cofactor">
    <cofactor evidence="2">
        <name>Ca(2+)</name>
        <dbReference type="ChEBI" id="CHEBI:29108"/>
    </cofactor>
</comment>
<dbReference type="EC" id="3.2.1.1" evidence="4"/>
<dbReference type="GO" id="GO:0004556">
    <property type="term" value="F:alpha-amylase activity"/>
    <property type="evidence" value="ECO:0007669"/>
    <property type="project" value="UniProtKB-EC"/>
</dbReference>
<keyword evidence="6" id="KW-0119">Carbohydrate metabolism</keyword>
<keyword evidence="12" id="KW-1185">Reference proteome</keyword>
<evidence type="ECO:0000256" key="2">
    <source>
        <dbReference type="ARBA" id="ARBA00001913"/>
    </source>
</evidence>
<evidence type="ECO:0000259" key="9">
    <source>
        <dbReference type="SMART" id="SM00642"/>
    </source>
</evidence>
<organism evidence="11 12">
    <name type="scientific">Lithospermum erythrorhizon</name>
    <name type="common">Purple gromwell</name>
    <name type="synonym">Lithospermum officinale var. erythrorhizon</name>
    <dbReference type="NCBI Taxonomy" id="34254"/>
    <lineage>
        <taxon>Eukaryota</taxon>
        <taxon>Viridiplantae</taxon>
        <taxon>Streptophyta</taxon>
        <taxon>Embryophyta</taxon>
        <taxon>Tracheophyta</taxon>
        <taxon>Spermatophyta</taxon>
        <taxon>Magnoliopsida</taxon>
        <taxon>eudicotyledons</taxon>
        <taxon>Gunneridae</taxon>
        <taxon>Pentapetalae</taxon>
        <taxon>asterids</taxon>
        <taxon>lamiids</taxon>
        <taxon>Boraginales</taxon>
        <taxon>Boraginaceae</taxon>
        <taxon>Boraginoideae</taxon>
        <taxon>Lithospermeae</taxon>
        <taxon>Lithospermum</taxon>
    </lineage>
</organism>
<comment type="catalytic activity">
    <reaction evidence="1">
        <text>Endohydrolysis of (1-&gt;4)-alpha-D-glucosidic linkages in polysaccharides containing three or more (1-&gt;4)-alpha-linked D-glucose units.</text>
        <dbReference type="EC" id="3.2.1.1"/>
    </reaction>
</comment>
<sequence length="375" mass="41841">MIMSFITRFSHFFVLIVFPLFYSSSNATLLFQFGVHRGFNWESSNDAGGWYNTLMNHIQDISDAGVTLVWLPPPSHSVAPQGYLPARLYDLDASMSNNSNSRGIYSIFEGGTDDDRLDWETSCICSDDAQFSDGTGNPDSGNPLPEAPDIDYLNSRVQKELSDWMNWLKSDIGFDGWRLDFVKGYSHGISKIYMENTNPDFAVGEFWNQLPNRTDGKLDCNQDQHRNELVQWVQAAGGGALTAFDFTTKYILQDAVQGELWRLKDSNGKPPGLIGVLPQNAVTFIDNHDTGSTSIHFHLIRLYGITKLSAIRTNNAISPTSNVQIMASEADVYVAMTDEKIIVKIGPKLDLGNLIPPNFQVAFSGNDFAVWEKKP</sequence>
<dbReference type="GO" id="GO:0005509">
    <property type="term" value="F:calcium ion binding"/>
    <property type="evidence" value="ECO:0007669"/>
    <property type="project" value="InterPro"/>
</dbReference>
<keyword evidence="7" id="KW-0326">Glycosidase</keyword>